<name>W1Y4U7_9ZZZZ</name>
<sequence>TDMYAQAYFDYDSKKSGGVTMSHLRFGKNPINLPYLITEPQFVACHRQSYVHEYDLIRGIKKGGTFLLNCTWSPEELDEHLPAKLRRQIAEKELNFYII</sequence>
<accession>W1Y4U7</accession>
<dbReference type="InterPro" id="IPR002869">
    <property type="entry name" value="Pyrv_flavodox_OxRed_cen"/>
</dbReference>
<dbReference type="GO" id="GO:0016903">
    <property type="term" value="F:oxidoreductase activity, acting on the aldehyde or oxo group of donors"/>
    <property type="evidence" value="ECO:0007669"/>
    <property type="project" value="InterPro"/>
</dbReference>
<dbReference type="Pfam" id="PF01558">
    <property type="entry name" value="POR"/>
    <property type="match status" value="1"/>
</dbReference>
<feature type="domain" description="Pyruvate/ketoisovalerate oxidoreductase catalytic" evidence="2">
    <location>
        <begin position="2"/>
        <end position="88"/>
    </location>
</feature>
<dbReference type="SUPFAM" id="SSF53323">
    <property type="entry name" value="Pyruvate-ferredoxin oxidoreductase, PFOR, domain III"/>
    <property type="match status" value="1"/>
</dbReference>
<dbReference type="PANTHER" id="PTHR32154:SF0">
    <property type="entry name" value="PYRUVATE-FLAVODOXIN OXIDOREDUCTASE-RELATED"/>
    <property type="match status" value="1"/>
</dbReference>
<keyword evidence="3" id="KW-0670">Pyruvate</keyword>
<organism evidence="3">
    <name type="scientific">human gut metagenome</name>
    <dbReference type="NCBI Taxonomy" id="408170"/>
    <lineage>
        <taxon>unclassified sequences</taxon>
        <taxon>metagenomes</taxon>
        <taxon>organismal metagenomes</taxon>
    </lineage>
</organism>
<dbReference type="InterPro" id="IPR019752">
    <property type="entry name" value="Pyrv/ketoisovalerate_OxRed_cat"/>
</dbReference>
<comment type="caution">
    <text evidence="3">The sequence shown here is derived from an EMBL/GenBank/DDBJ whole genome shotgun (WGS) entry which is preliminary data.</text>
</comment>
<dbReference type="EMBL" id="AZMM01008215">
    <property type="protein sequence ID" value="ETJ37567.1"/>
    <property type="molecule type" value="Genomic_DNA"/>
</dbReference>
<dbReference type="InterPro" id="IPR050722">
    <property type="entry name" value="Pyruvate:ferred/Flavod_OxRd"/>
</dbReference>
<evidence type="ECO:0000313" key="3">
    <source>
        <dbReference type="EMBL" id="ETJ37567.1"/>
    </source>
</evidence>
<feature type="non-terminal residue" evidence="3">
    <location>
        <position position="1"/>
    </location>
</feature>
<dbReference type="Gene3D" id="3.40.920.10">
    <property type="entry name" value="Pyruvate-ferredoxin oxidoreductase, PFOR, domain III"/>
    <property type="match status" value="1"/>
</dbReference>
<protein>
    <submittedName>
        <fullName evidence="3">Pyruvate-flavodoxin oxidoreductase</fullName>
    </submittedName>
</protein>
<evidence type="ECO:0000259" key="2">
    <source>
        <dbReference type="Pfam" id="PF01558"/>
    </source>
</evidence>
<reference evidence="3" key="1">
    <citation type="submission" date="2013-12" db="EMBL/GenBank/DDBJ databases">
        <title>A Varibaculum cambriense genome reconstructed from a premature infant gut community with otherwise low bacterial novelty that shifts toward anaerobic metabolism during the third week of life.</title>
        <authorList>
            <person name="Brown C.T."/>
            <person name="Sharon I."/>
            <person name="Thomas B.C."/>
            <person name="Castelle C.J."/>
            <person name="Morowitz M.J."/>
            <person name="Banfield J.F."/>
        </authorList>
    </citation>
    <scope>NUCLEOTIDE SEQUENCE</scope>
</reference>
<keyword evidence="1" id="KW-0560">Oxidoreductase</keyword>
<dbReference type="PANTHER" id="PTHR32154">
    <property type="entry name" value="PYRUVATE-FLAVODOXIN OXIDOREDUCTASE-RELATED"/>
    <property type="match status" value="1"/>
</dbReference>
<feature type="non-terminal residue" evidence="3">
    <location>
        <position position="99"/>
    </location>
</feature>
<gene>
    <name evidence="3" type="ORF">Q604_UNBC08215G0001</name>
</gene>
<dbReference type="AlphaFoldDB" id="W1Y4U7"/>
<dbReference type="GO" id="GO:0006979">
    <property type="term" value="P:response to oxidative stress"/>
    <property type="evidence" value="ECO:0007669"/>
    <property type="project" value="TreeGrafter"/>
</dbReference>
<proteinExistence type="predicted"/>
<evidence type="ECO:0000256" key="1">
    <source>
        <dbReference type="ARBA" id="ARBA00023002"/>
    </source>
</evidence>